<proteinExistence type="predicted"/>
<dbReference type="SUPFAM" id="SSF55729">
    <property type="entry name" value="Acyl-CoA N-acyltransferases (Nat)"/>
    <property type="match status" value="1"/>
</dbReference>
<dbReference type="InterPro" id="IPR000182">
    <property type="entry name" value="GNAT_dom"/>
</dbReference>
<dbReference type="EMBL" id="JACQXR010000118">
    <property type="protein sequence ID" value="MBI4727344.1"/>
    <property type="molecule type" value="Genomic_DNA"/>
</dbReference>
<sequence>MTPNDVDQVVQTHLQSFPGFFLSELGPKFLSRYYRAVCSDPSGIALVGLDQTGRVAGFVAGTANPRGFYSRLLKKQWVMFGWASLPAVTRNPSIIVRLLGALNHPGENPAGNEMAGLYSIGTSPEAQGLGWGGKLVAEFLKTARDKGCRKVFLTTDRDGNDGVNRFYQKNGFTIKRQFATPQGRRMNEYWTDL</sequence>
<comment type="caution">
    <text evidence="2">The sequence shown here is derived from an EMBL/GenBank/DDBJ whole genome shotgun (WGS) entry which is preliminary data.</text>
</comment>
<dbReference type="InterPro" id="IPR016181">
    <property type="entry name" value="Acyl_CoA_acyltransferase"/>
</dbReference>
<evidence type="ECO:0000259" key="1">
    <source>
        <dbReference type="PROSITE" id="PS51186"/>
    </source>
</evidence>
<reference evidence="2" key="1">
    <citation type="submission" date="2020-07" db="EMBL/GenBank/DDBJ databases">
        <title>Huge and variable diversity of episymbiotic CPR bacteria and DPANN archaea in groundwater ecosystems.</title>
        <authorList>
            <person name="He C.Y."/>
            <person name="Keren R."/>
            <person name="Whittaker M."/>
            <person name="Farag I.F."/>
            <person name="Doudna J."/>
            <person name="Cate J.H.D."/>
            <person name="Banfield J.F."/>
        </authorList>
    </citation>
    <scope>NUCLEOTIDE SEQUENCE</scope>
    <source>
        <strain evidence="2">NC_groundwater_1520_Pr4_B-0.1um_53_5</strain>
    </source>
</reference>
<gene>
    <name evidence="2" type="ORF">HY768_09040</name>
</gene>
<dbReference type="Pfam" id="PF00583">
    <property type="entry name" value="Acetyltransf_1"/>
    <property type="match status" value="1"/>
</dbReference>
<dbReference type="Proteomes" id="UP000736328">
    <property type="component" value="Unassembled WGS sequence"/>
</dbReference>
<dbReference type="Gene3D" id="3.40.630.30">
    <property type="match status" value="1"/>
</dbReference>
<feature type="domain" description="N-acetyltransferase" evidence="1">
    <location>
        <begin position="1"/>
        <end position="191"/>
    </location>
</feature>
<protein>
    <submittedName>
        <fullName evidence="2">GNAT family N-acetyltransferase</fullName>
    </submittedName>
</protein>
<dbReference type="AlphaFoldDB" id="A0A933IDG3"/>
<dbReference type="GO" id="GO:0016747">
    <property type="term" value="F:acyltransferase activity, transferring groups other than amino-acyl groups"/>
    <property type="evidence" value="ECO:0007669"/>
    <property type="project" value="InterPro"/>
</dbReference>
<evidence type="ECO:0000313" key="2">
    <source>
        <dbReference type="EMBL" id="MBI4727344.1"/>
    </source>
</evidence>
<dbReference type="CDD" id="cd04301">
    <property type="entry name" value="NAT_SF"/>
    <property type="match status" value="1"/>
</dbReference>
<dbReference type="PANTHER" id="PTHR43617">
    <property type="entry name" value="L-AMINO ACID N-ACETYLTRANSFERASE"/>
    <property type="match status" value="1"/>
</dbReference>
<evidence type="ECO:0000313" key="3">
    <source>
        <dbReference type="Proteomes" id="UP000736328"/>
    </source>
</evidence>
<organism evidence="2 3">
    <name type="scientific">candidate division TA06 bacterium</name>
    <dbReference type="NCBI Taxonomy" id="2250710"/>
    <lineage>
        <taxon>Bacteria</taxon>
        <taxon>Bacteria division TA06</taxon>
    </lineage>
</organism>
<dbReference type="InterPro" id="IPR050276">
    <property type="entry name" value="MshD_Acetyltransferase"/>
</dbReference>
<dbReference type="PROSITE" id="PS51186">
    <property type="entry name" value="GNAT"/>
    <property type="match status" value="1"/>
</dbReference>
<accession>A0A933IDG3</accession>
<name>A0A933IDG3_UNCT6</name>